<reference evidence="1 2" key="1">
    <citation type="journal article" date="2017" name="Curr. Biol.">
        <title>The Evolution of Venom by Co-option of Single-Copy Genes.</title>
        <authorList>
            <person name="Martinson E.O."/>
            <person name="Mrinalini"/>
            <person name="Kelkar Y.D."/>
            <person name="Chang C.H."/>
            <person name="Werren J.H."/>
        </authorList>
    </citation>
    <scope>NUCLEOTIDE SEQUENCE [LARGE SCALE GENOMIC DNA]</scope>
    <source>
        <strain evidence="1 2">Alberta</strain>
        <tissue evidence="1">Whole body</tissue>
    </source>
</reference>
<dbReference type="EMBL" id="NNAY01005022">
    <property type="protein sequence ID" value="OXU17096.1"/>
    <property type="molecule type" value="Genomic_DNA"/>
</dbReference>
<evidence type="ECO:0000313" key="2">
    <source>
        <dbReference type="Proteomes" id="UP000215335"/>
    </source>
</evidence>
<sequence>MTHSNSARFLPSRRCARRERRRSCRLRTPLLCSYTKQISFSLIISELCPHRNRLKSRFQCKYPKCSHSYRRMISQLILLDYSLASQRAIRPRRVD</sequence>
<organism evidence="1 2">
    <name type="scientific">Trichomalopsis sarcophagae</name>
    <dbReference type="NCBI Taxonomy" id="543379"/>
    <lineage>
        <taxon>Eukaryota</taxon>
        <taxon>Metazoa</taxon>
        <taxon>Ecdysozoa</taxon>
        <taxon>Arthropoda</taxon>
        <taxon>Hexapoda</taxon>
        <taxon>Insecta</taxon>
        <taxon>Pterygota</taxon>
        <taxon>Neoptera</taxon>
        <taxon>Endopterygota</taxon>
        <taxon>Hymenoptera</taxon>
        <taxon>Apocrita</taxon>
        <taxon>Proctotrupomorpha</taxon>
        <taxon>Chalcidoidea</taxon>
        <taxon>Pteromalidae</taxon>
        <taxon>Pteromalinae</taxon>
        <taxon>Trichomalopsis</taxon>
    </lineage>
</organism>
<keyword evidence="2" id="KW-1185">Reference proteome</keyword>
<accession>A0A232EFG6</accession>
<protein>
    <submittedName>
        <fullName evidence="1">Uncharacterized protein</fullName>
    </submittedName>
</protein>
<gene>
    <name evidence="1" type="ORF">TSAR_014409</name>
</gene>
<comment type="caution">
    <text evidence="1">The sequence shown here is derived from an EMBL/GenBank/DDBJ whole genome shotgun (WGS) entry which is preliminary data.</text>
</comment>
<evidence type="ECO:0000313" key="1">
    <source>
        <dbReference type="EMBL" id="OXU17096.1"/>
    </source>
</evidence>
<proteinExistence type="predicted"/>
<dbReference type="AlphaFoldDB" id="A0A232EFG6"/>
<name>A0A232EFG6_9HYME</name>
<dbReference type="Proteomes" id="UP000215335">
    <property type="component" value="Unassembled WGS sequence"/>
</dbReference>